<dbReference type="GeneID" id="77807475"/>
<protein>
    <submittedName>
        <fullName evidence="1">Uncharacterized protein</fullName>
    </submittedName>
</protein>
<name>A0ABY7CAP1_9BASI</name>
<organism evidence="1 2">
    <name type="scientific">Puccinia triticina</name>
    <dbReference type="NCBI Taxonomy" id="208348"/>
    <lineage>
        <taxon>Eukaryota</taxon>
        <taxon>Fungi</taxon>
        <taxon>Dikarya</taxon>
        <taxon>Basidiomycota</taxon>
        <taxon>Pucciniomycotina</taxon>
        <taxon>Pucciniomycetes</taxon>
        <taxon>Pucciniales</taxon>
        <taxon>Pucciniaceae</taxon>
        <taxon>Puccinia</taxon>
    </lineage>
</organism>
<reference evidence="1" key="1">
    <citation type="submission" date="2022-10" db="EMBL/GenBank/DDBJ databases">
        <title>Puccinia triticina Genome sequencing and assembly.</title>
        <authorList>
            <person name="Li C."/>
        </authorList>
    </citation>
    <scope>NUCLEOTIDE SEQUENCE</scope>
    <source>
        <strain evidence="1">Pt15</strain>
    </source>
</reference>
<proteinExistence type="predicted"/>
<dbReference type="EMBL" id="CP110422">
    <property type="protein sequence ID" value="WAQ81744.1"/>
    <property type="molecule type" value="Genomic_DNA"/>
</dbReference>
<dbReference type="RefSeq" id="XP_053017299.1">
    <property type="nucleotide sequence ID" value="XM_053166591.1"/>
</dbReference>
<keyword evidence="2" id="KW-1185">Reference proteome</keyword>
<evidence type="ECO:0000313" key="1">
    <source>
        <dbReference type="EMBL" id="WAQ81744.1"/>
    </source>
</evidence>
<dbReference type="Proteomes" id="UP001164743">
    <property type="component" value="Chromosome 2A"/>
</dbReference>
<accession>A0ABY7CAP1</accession>
<gene>
    <name evidence="1" type="ORF">PtA15_2A55</name>
</gene>
<sequence length="208" mass="22277">MGLFCLMTPPPDVSGLHAEQGPTNSTTLKTNTPIAPCAADCSLRHQSLLAPPITPCASSLGHHFLPSPTNSTTLNVIQPCPLPPQALPIALCLPLIDQYADRSLRTSVRSLISSPVVYFLTVEFPLCRLQPYQLPPQAPPFSLRSSLQDQYADSSFPVFARSPLSSQTCQLPPEAPPITLPPFAHQANGFAVAPTGPTNHSLLVFATY</sequence>
<evidence type="ECO:0000313" key="2">
    <source>
        <dbReference type="Proteomes" id="UP001164743"/>
    </source>
</evidence>